<gene>
    <name evidence="1" type="ORF">UFOPK2842_00671</name>
</gene>
<sequence>MLLPSIAAARIIDVSAGTVTDFPSISTVTVSIFLLAGVPKSGSMSIVISSHLP</sequence>
<protein>
    <submittedName>
        <fullName evidence="1">Unannotated protein</fullName>
    </submittedName>
</protein>
<dbReference type="AlphaFoldDB" id="A0A6J6UAF7"/>
<proteinExistence type="predicted"/>
<name>A0A6J6UAF7_9ZZZZ</name>
<dbReference type="EMBL" id="CAEZZI010000054">
    <property type="protein sequence ID" value="CAB4756104.1"/>
    <property type="molecule type" value="Genomic_DNA"/>
</dbReference>
<reference evidence="1" key="1">
    <citation type="submission" date="2020-05" db="EMBL/GenBank/DDBJ databases">
        <authorList>
            <person name="Chiriac C."/>
            <person name="Salcher M."/>
            <person name="Ghai R."/>
            <person name="Kavagutti S V."/>
        </authorList>
    </citation>
    <scope>NUCLEOTIDE SEQUENCE</scope>
</reference>
<organism evidence="1">
    <name type="scientific">freshwater metagenome</name>
    <dbReference type="NCBI Taxonomy" id="449393"/>
    <lineage>
        <taxon>unclassified sequences</taxon>
        <taxon>metagenomes</taxon>
        <taxon>ecological metagenomes</taxon>
    </lineage>
</organism>
<evidence type="ECO:0000313" key="1">
    <source>
        <dbReference type="EMBL" id="CAB4756104.1"/>
    </source>
</evidence>
<accession>A0A6J6UAF7</accession>